<dbReference type="AlphaFoldDB" id="A0A6V8JU21"/>
<dbReference type="Proteomes" id="UP000482800">
    <property type="component" value="Unassembled WGS sequence"/>
</dbReference>
<dbReference type="RefSeq" id="WP_173052752.1">
    <property type="nucleotide sequence ID" value="NZ_BLPF01000001.1"/>
</dbReference>
<feature type="transmembrane region" description="Helical" evidence="1">
    <location>
        <begin position="20"/>
        <end position="43"/>
    </location>
</feature>
<proteinExistence type="predicted"/>
<reference evidence="2 3" key="2">
    <citation type="submission" date="2020-03" db="EMBL/GenBank/DDBJ databases">
        <authorList>
            <person name="Ichikawa N."/>
            <person name="Kimura A."/>
            <person name="Kitahashi Y."/>
            <person name="Uohara A."/>
        </authorList>
    </citation>
    <scope>NUCLEOTIDE SEQUENCE [LARGE SCALE GENOMIC DNA]</scope>
    <source>
        <strain evidence="2 3">NBRC 108639</strain>
    </source>
</reference>
<gene>
    <name evidence="2" type="ORF">Phou_002430</name>
</gene>
<feature type="transmembrane region" description="Helical" evidence="1">
    <location>
        <begin position="63"/>
        <end position="85"/>
    </location>
</feature>
<sequence>MPLNGRQSRNLLLMLATRQLVQAAVVGLALFAFFLVLGLLVVTPETAEQWIGAEPARSALFPAVPVALLRNATLFAGFGSMYFAVTSMSDADHRRQFFAPILDEVERTLAVRAVYLAVRQSKQPEPAQWSGD</sequence>
<reference evidence="2 3" key="1">
    <citation type="submission" date="2020-03" db="EMBL/GenBank/DDBJ databases">
        <title>Whole genome shotgun sequence of Phytohabitans houttuyneae NBRC 108639.</title>
        <authorList>
            <person name="Komaki H."/>
            <person name="Tamura T."/>
        </authorList>
    </citation>
    <scope>NUCLEOTIDE SEQUENCE [LARGE SCALE GENOMIC DNA]</scope>
    <source>
        <strain evidence="2 3">NBRC 108639</strain>
    </source>
</reference>
<evidence type="ECO:0000256" key="1">
    <source>
        <dbReference type="SAM" id="Phobius"/>
    </source>
</evidence>
<keyword evidence="3" id="KW-1185">Reference proteome</keyword>
<evidence type="ECO:0000313" key="2">
    <source>
        <dbReference type="EMBL" id="GFJ76063.1"/>
    </source>
</evidence>
<name>A0A6V8JU21_9ACTN</name>
<protein>
    <submittedName>
        <fullName evidence="2">Uncharacterized protein</fullName>
    </submittedName>
</protein>
<keyword evidence="1" id="KW-1133">Transmembrane helix</keyword>
<accession>A0A6V8JU21</accession>
<keyword evidence="1" id="KW-0812">Transmembrane</keyword>
<comment type="caution">
    <text evidence="2">The sequence shown here is derived from an EMBL/GenBank/DDBJ whole genome shotgun (WGS) entry which is preliminary data.</text>
</comment>
<dbReference type="EMBL" id="BLPF01000001">
    <property type="protein sequence ID" value="GFJ76063.1"/>
    <property type="molecule type" value="Genomic_DNA"/>
</dbReference>
<organism evidence="2 3">
    <name type="scientific">Phytohabitans houttuyneae</name>
    <dbReference type="NCBI Taxonomy" id="1076126"/>
    <lineage>
        <taxon>Bacteria</taxon>
        <taxon>Bacillati</taxon>
        <taxon>Actinomycetota</taxon>
        <taxon>Actinomycetes</taxon>
        <taxon>Micromonosporales</taxon>
        <taxon>Micromonosporaceae</taxon>
    </lineage>
</organism>
<keyword evidence="1" id="KW-0472">Membrane</keyword>
<evidence type="ECO:0000313" key="3">
    <source>
        <dbReference type="Proteomes" id="UP000482800"/>
    </source>
</evidence>